<dbReference type="PROSITE" id="PS51257">
    <property type="entry name" value="PROKAR_LIPOPROTEIN"/>
    <property type="match status" value="1"/>
</dbReference>
<dbReference type="RefSeq" id="WP_394839156.1">
    <property type="nucleotide sequence ID" value="NZ_CP089929.1"/>
</dbReference>
<evidence type="ECO:0000313" key="2">
    <source>
        <dbReference type="Proteomes" id="UP001374803"/>
    </source>
</evidence>
<accession>A0ABZ2LFD9</accession>
<proteinExistence type="predicted"/>
<organism evidence="1 2">
    <name type="scientific">Pendulispora rubella</name>
    <dbReference type="NCBI Taxonomy" id="2741070"/>
    <lineage>
        <taxon>Bacteria</taxon>
        <taxon>Pseudomonadati</taxon>
        <taxon>Myxococcota</taxon>
        <taxon>Myxococcia</taxon>
        <taxon>Myxococcales</taxon>
        <taxon>Sorangiineae</taxon>
        <taxon>Pendulisporaceae</taxon>
        <taxon>Pendulispora</taxon>
    </lineage>
</organism>
<keyword evidence="2" id="KW-1185">Reference proteome</keyword>
<name>A0ABZ2LFD9_9BACT</name>
<reference evidence="1" key="1">
    <citation type="submission" date="2021-12" db="EMBL/GenBank/DDBJ databases">
        <title>Discovery of the Pendulisporaceae a myxobacterial family with distinct sporulation behavior and unique specialized metabolism.</title>
        <authorList>
            <person name="Garcia R."/>
            <person name="Popoff A."/>
            <person name="Bader C.D."/>
            <person name="Loehr J."/>
            <person name="Walesch S."/>
            <person name="Walt C."/>
            <person name="Boldt J."/>
            <person name="Bunk B."/>
            <person name="Haeckl F.J.F.P.J."/>
            <person name="Gunesch A.P."/>
            <person name="Birkelbach J."/>
            <person name="Nuebel U."/>
            <person name="Pietschmann T."/>
            <person name="Bach T."/>
            <person name="Mueller R."/>
        </authorList>
    </citation>
    <scope>NUCLEOTIDE SEQUENCE</scope>
    <source>
        <strain evidence="1">MSr11367</strain>
    </source>
</reference>
<sequence>MRTAIFFLSAMAMALGVGGCSSEPERPEPLFVRVAVVGATVGPAKLDGARWDGLTVLPNLVAGVTREAGGETGTAIMAAHVTGEVLAPFEKPDPAGWAELTGVRRPLTGGGSDTLTPAWSSAEWRHVRLSDTTRLRVHLVDRDDIGSDEPIGDVDVHAGYLREALEKGTVVQVPVSDQTHGQLLFVAVSVAPEA</sequence>
<dbReference type="Proteomes" id="UP001374803">
    <property type="component" value="Chromosome"/>
</dbReference>
<protein>
    <submittedName>
        <fullName evidence="1">C2 domain-containing protein</fullName>
    </submittedName>
</protein>
<dbReference type="CDD" id="cd00030">
    <property type="entry name" value="C2"/>
    <property type="match status" value="1"/>
</dbReference>
<dbReference type="EMBL" id="CP089983">
    <property type="protein sequence ID" value="WXB09482.1"/>
    <property type="molecule type" value="Genomic_DNA"/>
</dbReference>
<gene>
    <name evidence="1" type="ORF">LVJ94_19905</name>
</gene>
<evidence type="ECO:0000313" key="1">
    <source>
        <dbReference type="EMBL" id="WXB09482.1"/>
    </source>
</evidence>